<feature type="non-terminal residue" evidence="1">
    <location>
        <position position="1"/>
    </location>
</feature>
<accession>A0A383EVL7</accession>
<organism evidence="1">
    <name type="scientific">marine metagenome</name>
    <dbReference type="NCBI Taxonomy" id="408172"/>
    <lineage>
        <taxon>unclassified sequences</taxon>
        <taxon>metagenomes</taxon>
        <taxon>ecological metagenomes</taxon>
    </lineage>
</organism>
<dbReference type="SUPFAM" id="SSF54427">
    <property type="entry name" value="NTF2-like"/>
    <property type="match status" value="1"/>
</dbReference>
<evidence type="ECO:0000313" key="1">
    <source>
        <dbReference type="EMBL" id="SVE60453.1"/>
    </source>
</evidence>
<reference evidence="1" key="1">
    <citation type="submission" date="2018-05" db="EMBL/GenBank/DDBJ databases">
        <authorList>
            <person name="Lanie J.A."/>
            <person name="Ng W.-L."/>
            <person name="Kazmierczak K.M."/>
            <person name="Andrzejewski T.M."/>
            <person name="Davidsen T.M."/>
            <person name="Wayne K.J."/>
            <person name="Tettelin H."/>
            <person name="Glass J.I."/>
            <person name="Rusch D."/>
            <person name="Podicherti R."/>
            <person name="Tsui H.-C.T."/>
            <person name="Winkler M.E."/>
        </authorList>
    </citation>
    <scope>NUCLEOTIDE SEQUENCE</scope>
</reference>
<dbReference type="Pfam" id="PF12893">
    <property type="entry name" value="Lumazine_bd_2"/>
    <property type="match status" value="1"/>
</dbReference>
<dbReference type="EMBL" id="UINC01228929">
    <property type="protein sequence ID" value="SVE60453.1"/>
    <property type="molecule type" value="Genomic_DNA"/>
</dbReference>
<name>A0A383EVL7_9ZZZZ</name>
<protein>
    <recommendedName>
        <fullName evidence="2">DUF4440 domain-containing protein</fullName>
    </recommendedName>
</protein>
<dbReference type="InterPro" id="IPR032710">
    <property type="entry name" value="NTF2-like_dom_sf"/>
</dbReference>
<sequence length="163" mass="18147">KASDMRRIIWTLPALAVITFAGTSHLYAQSDEERAVIVAAQRVFDAMEALDEEALRNSMVPEGFLLSVSSGATRRTTRDQFAERIANRTTPIIERIWDPEVRIDGPVATLWAAYDLYNGDEFSHCGTDAFQLVETVDGWEVVVLSFTSHAPPTCSRHPEGPPR</sequence>
<dbReference type="InterPro" id="IPR039437">
    <property type="entry name" value="FrzH/put_lumazine-bd"/>
</dbReference>
<proteinExistence type="predicted"/>
<evidence type="ECO:0008006" key="2">
    <source>
        <dbReference type="Google" id="ProtNLM"/>
    </source>
</evidence>
<gene>
    <name evidence="1" type="ORF">METZ01_LOCUS513307</name>
</gene>
<dbReference type="Gene3D" id="3.10.450.50">
    <property type="match status" value="1"/>
</dbReference>
<dbReference type="AlphaFoldDB" id="A0A383EVL7"/>